<feature type="domain" description="DUF6456" evidence="1">
    <location>
        <begin position="104"/>
        <end position="241"/>
    </location>
</feature>
<comment type="caution">
    <text evidence="2">The sequence shown here is derived from an EMBL/GenBank/DDBJ whole genome shotgun (WGS) entry which is preliminary data.</text>
</comment>
<evidence type="ECO:0000259" key="1">
    <source>
        <dbReference type="Pfam" id="PF20057"/>
    </source>
</evidence>
<evidence type="ECO:0000313" key="3">
    <source>
        <dbReference type="Proteomes" id="UP000666240"/>
    </source>
</evidence>
<organism evidence="2 3">
    <name type="scientific">Tianweitania sediminis</name>
    <dbReference type="NCBI Taxonomy" id="1502156"/>
    <lineage>
        <taxon>Bacteria</taxon>
        <taxon>Pseudomonadati</taxon>
        <taxon>Pseudomonadota</taxon>
        <taxon>Alphaproteobacteria</taxon>
        <taxon>Hyphomicrobiales</taxon>
        <taxon>Phyllobacteriaceae</taxon>
        <taxon>Tianweitania</taxon>
    </lineage>
</organism>
<dbReference type="EMBL" id="JAGIYY010000002">
    <property type="protein sequence ID" value="MBP0438880.1"/>
    <property type="molecule type" value="Genomic_DNA"/>
</dbReference>
<dbReference type="InterPro" id="IPR045599">
    <property type="entry name" value="DUF6456"/>
</dbReference>
<dbReference type="Pfam" id="PF20057">
    <property type="entry name" value="DUF6456"/>
    <property type="match status" value="1"/>
</dbReference>
<dbReference type="Proteomes" id="UP000666240">
    <property type="component" value="Unassembled WGS sequence"/>
</dbReference>
<reference evidence="2" key="1">
    <citation type="submission" date="2021-03" db="EMBL/GenBank/DDBJ databases">
        <title>Genome sequencing and assembly of Tianweitania sediminis.</title>
        <authorList>
            <person name="Chhetri G."/>
        </authorList>
    </citation>
    <scope>NUCLEOTIDE SEQUENCE</scope>
    <source>
        <strain evidence="2">Z8</strain>
    </source>
</reference>
<dbReference type="RefSeq" id="WP_209334884.1">
    <property type="nucleotide sequence ID" value="NZ_JAGIYY010000002.1"/>
</dbReference>
<proteinExistence type="predicted"/>
<name>A0A8J7R285_9HYPH</name>
<accession>A0A8J7R285</accession>
<evidence type="ECO:0000313" key="2">
    <source>
        <dbReference type="EMBL" id="MBP0438880.1"/>
    </source>
</evidence>
<dbReference type="AlphaFoldDB" id="A0A8J7R285"/>
<keyword evidence="3" id="KW-1185">Reference proteome</keyword>
<protein>
    <recommendedName>
        <fullName evidence="1">DUF6456 domain-containing protein</fullName>
    </recommendedName>
</protein>
<sequence>MKDPVQEEHHKRRLLDFLAQGAARIERDTGDQLLLSGPRGRIAVPLAVLDAALQAIAVERAGETVTITENGRAVRRGLQDAFAAQHRELAEAAVKTDGEWETVTVNLAESPLAQLARRRDRAGRAYLGEEEIRAGERLRADFTRGQLMPRLSANWNATVSAAQRGRGGAGGMADLTDAALAARQRVERAINATGPELSGVLLDICCFLKGLEQVEAERGWPVRSGKVMLKAALSALARHYEPARSSNRQQRVLHWGTDDYRPTVR</sequence>
<gene>
    <name evidence="2" type="ORF">J5Y06_09490</name>
</gene>